<keyword evidence="4" id="KW-1185">Reference proteome</keyword>
<protein>
    <recommendedName>
        <fullName evidence="5">MurR/RpiR family transcriptional regulator</fullName>
    </recommendedName>
</protein>
<proteinExistence type="predicted"/>
<dbReference type="GO" id="GO:0097367">
    <property type="term" value="F:carbohydrate derivative binding"/>
    <property type="evidence" value="ECO:0007669"/>
    <property type="project" value="InterPro"/>
</dbReference>
<accession>A0A317FFL4</accession>
<dbReference type="Proteomes" id="UP000245765">
    <property type="component" value="Unassembled WGS sequence"/>
</dbReference>
<dbReference type="InterPro" id="IPR000281">
    <property type="entry name" value="HTH_RpiR"/>
</dbReference>
<dbReference type="InterPro" id="IPR046348">
    <property type="entry name" value="SIS_dom_sf"/>
</dbReference>
<dbReference type="SUPFAM" id="SSF46689">
    <property type="entry name" value="Homeodomain-like"/>
    <property type="match status" value="1"/>
</dbReference>
<evidence type="ECO:0008006" key="5">
    <source>
        <dbReference type="Google" id="ProtNLM"/>
    </source>
</evidence>
<dbReference type="PANTHER" id="PTHR30514">
    <property type="entry name" value="GLUCOKINASE"/>
    <property type="match status" value="1"/>
</dbReference>
<organism evidence="3 4">
    <name type="scientific">Falsiroseomonas bella</name>
    <dbReference type="NCBI Taxonomy" id="2184016"/>
    <lineage>
        <taxon>Bacteria</taxon>
        <taxon>Pseudomonadati</taxon>
        <taxon>Pseudomonadota</taxon>
        <taxon>Alphaproteobacteria</taxon>
        <taxon>Acetobacterales</taxon>
        <taxon>Roseomonadaceae</taxon>
        <taxon>Falsiroseomonas</taxon>
    </lineage>
</organism>
<dbReference type="RefSeq" id="WP_109871129.1">
    <property type="nucleotide sequence ID" value="NZ_QGNA01000003.1"/>
</dbReference>
<dbReference type="InterPro" id="IPR036388">
    <property type="entry name" value="WH-like_DNA-bd_sf"/>
</dbReference>
<comment type="caution">
    <text evidence="3">The sequence shown here is derived from an EMBL/GenBank/DDBJ whole genome shotgun (WGS) entry which is preliminary data.</text>
</comment>
<evidence type="ECO:0000313" key="3">
    <source>
        <dbReference type="EMBL" id="PWS36336.1"/>
    </source>
</evidence>
<feature type="domain" description="HTH rpiR-type" evidence="1">
    <location>
        <begin position="1"/>
        <end position="75"/>
    </location>
</feature>
<name>A0A317FFL4_9PROT</name>
<dbReference type="InterPro" id="IPR001347">
    <property type="entry name" value="SIS_dom"/>
</dbReference>
<feature type="domain" description="SIS" evidence="2">
    <location>
        <begin position="119"/>
        <end position="256"/>
    </location>
</feature>
<dbReference type="OrthoDB" id="8582409at2"/>
<dbReference type="GO" id="GO:0003677">
    <property type="term" value="F:DNA binding"/>
    <property type="evidence" value="ECO:0007669"/>
    <property type="project" value="InterPro"/>
</dbReference>
<dbReference type="Gene3D" id="1.10.10.10">
    <property type="entry name" value="Winged helix-like DNA-binding domain superfamily/Winged helix DNA-binding domain"/>
    <property type="match status" value="1"/>
</dbReference>
<evidence type="ECO:0000313" key="4">
    <source>
        <dbReference type="Proteomes" id="UP000245765"/>
    </source>
</evidence>
<dbReference type="EMBL" id="QGNA01000003">
    <property type="protein sequence ID" value="PWS36336.1"/>
    <property type="molecule type" value="Genomic_DNA"/>
</dbReference>
<evidence type="ECO:0000259" key="1">
    <source>
        <dbReference type="PROSITE" id="PS51071"/>
    </source>
</evidence>
<dbReference type="GO" id="GO:0003700">
    <property type="term" value="F:DNA-binding transcription factor activity"/>
    <property type="evidence" value="ECO:0007669"/>
    <property type="project" value="InterPro"/>
</dbReference>
<sequence>MRERIAEALERLTPAERRVAELVAADPAAVPDATVASLARAAGVSEPTVIRFCRALGLEGFSGLRLAVVREQAAGPPPTARPIIPGMPAGAAAQAALDSAIASLGAARNALDGELMARAALALLLASRVEIWACGASLAPARHLEAALMGLCRAVVARMDGALRTAAAASLEAEAVAVCFARAGTEPDVLAAARLAAAAGASVIAITRPGTPLAMAAALTIPCVLRDQPGPGDAAALLPFALAEALAAATAALAPPGATARLRRIAEAARAP</sequence>
<gene>
    <name evidence="3" type="ORF">DFH01_14265</name>
</gene>
<dbReference type="InterPro" id="IPR047640">
    <property type="entry name" value="RpiR-like"/>
</dbReference>
<dbReference type="GO" id="GO:1901135">
    <property type="term" value="P:carbohydrate derivative metabolic process"/>
    <property type="evidence" value="ECO:0007669"/>
    <property type="project" value="InterPro"/>
</dbReference>
<dbReference type="AlphaFoldDB" id="A0A317FFL4"/>
<dbReference type="SUPFAM" id="SSF53697">
    <property type="entry name" value="SIS domain"/>
    <property type="match status" value="1"/>
</dbReference>
<dbReference type="Gene3D" id="3.40.50.10490">
    <property type="entry name" value="Glucose-6-phosphate isomerase like protein, domain 1"/>
    <property type="match status" value="1"/>
</dbReference>
<dbReference type="PROSITE" id="PS51071">
    <property type="entry name" value="HTH_RPIR"/>
    <property type="match status" value="1"/>
</dbReference>
<dbReference type="Pfam" id="PF01380">
    <property type="entry name" value="SIS"/>
    <property type="match status" value="1"/>
</dbReference>
<reference evidence="4" key="1">
    <citation type="submission" date="2018-05" db="EMBL/GenBank/DDBJ databases">
        <authorList>
            <person name="Du Z."/>
            <person name="Wang X."/>
        </authorList>
    </citation>
    <scope>NUCLEOTIDE SEQUENCE [LARGE SCALE GENOMIC DNA]</scope>
    <source>
        <strain evidence="4">CQN31</strain>
    </source>
</reference>
<evidence type="ECO:0000259" key="2">
    <source>
        <dbReference type="PROSITE" id="PS51464"/>
    </source>
</evidence>
<dbReference type="PANTHER" id="PTHR30514:SF1">
    <property type="entry name" value="HTH-TYPE TRANSCRIPTIONAL REGULATOR HEXR-RELATED"/>
    <property type="match status" value="1"/>
</dbReference>
<dbReference type="Pfam" id="PF01418">
    <property type="entry name" value="HTH_6"/>
    <property type="match status" value="1"/>
</dbReference>
<dbReference type="PROSITE" id="PS51464">
    <property type="entry name" value="SIS"/>
    <property type="match status" value="1"/>
</dbReference>
<dbReference type="InterPro" id="IPR009057">
    <property type="entry name" value="Homeodomain-like_sf"/>
</dbReference>